<dbReference type="InterPro" id="IPR000639">
    <property type="entry name" value="Epox_hydrolase-like"/>
</dbReference>
<dbReference type="InterPro" id="IPR050228">
    <property type="entry name" value="Carboxylesterase_BioH"/>
</dbReference>
<reference evidence="3 4" key="1">
    <citation type="journal article" date="2014" name="PLoS Genet.">
        <title>Phylogenetically driven sequencing of extremely halophilic archaea reveals strategies for static and dynamic osmo-response.</title>
        <authorList>
            <person name="Becker E.A."/>
            <person name="Seitzer P.M."/>
            <person name="Tritt A."/>
            <person name="Larsen D."/>
            <person name="Krusor M."/>
            <person name="Yao A.I."/>
            <person name="Wu D."/>
            <person name="Madern D."/>
            <person name="Eisen J.A."/>
            <person name="Darling A.E."/>
            <person name="Facciotti M.T."/>
        </authorList>
    </citation>
    <scope>NUCLEOTIDE SEQUENCE [LARGE SCALE GENOMIC DNA]</scope>
    <source>
        <strain evidence="3 4">DSM 21995</strain>
    </source>
</reference>
<feature type="region of interest" description="Disordered" evidence="1">
    <location>
        <begin position="59"/>
        <end position="93"/>
    </location>
</feature>
<feature type="compositionally biased region" description="Acidic residues" evidence="1">
    <location>
        <begin position="62"/>
        <end position="86"/>
    </location>
</feature>
<dbReference type="InterPro" id="IPR029058">
    <property type="entry name" value="AB_hydrolase_fold"/>
</dbReference>
<comment type="caution">
    <text evidence="3">The sequence shown here is derived from an EMBL/GenBank/DDBJ whole genome shotgun (WGS) entry which is preliminary data.</text>
</comment>
<dbReference type="InterPro" id="IPR000073">
    <property type="entry name" value="AB_hydrolase_1"/>
</dbReference>
<feature type="compositionally biased region" description="Basic and acidic residues" evidence="1">
    <location>
        <begin position="7"/>
        <end position="20"/>
    </location>
</feature>
<evidence type="ECO:0000259" key="2">
    <source>
        <dbReference type="Pfam" id="PF12697"/>
    </source>
</evidence>
<evidence type="ECO:0000313" key="4">
    <source>
        <dbReference type="Proteomes" id="UP000011650"/>
    </source>
</evidence>
<dbReference type="PRINTS" id="PR00412">
    <property type="entry name" value="EPOXHYDRLASE"/>
</dbReference>
<dbReference type="AlphaFoldDB" id="M0NJS2"/>
<protein>
    <submittedName>
        <fullName evidence="3">Alpha/beta hydrolase fold protein</fullName>
    </submittedName>
</protein>
<evidence type="ECO:0000313" key="3">
    <source>
        <dbReference type="EMBL" id="EMA57803.1"/>
    </source>
</evidence>
<dbReference type="Pfam" id="PF12697">
    <property type="entry name" value="Abhydrolase_6"/>
    <property type="match status" value="1"/>
</dbReference>
<dbReference type="RefSeq" id="WP_008007773.1">
    <property type="nucleotide sequence ID" value="NZ_AOJG01000040.1"/>
</dbReference>
<dbReference type="PANTHER" id="PTHR43194:SF2">
    <property type="entry name" value="PEROXISOMAL MEMBRANE PROTEIN LPX1"/>
    <property type="match status" value="1"/>
</dbReference>
<dbReference type="Gene3D" id="3.40.50.1820">
    <property type="entry name" value="alpha/beta hydrolase"/>
    <property type="match status" value="1"/>
</dbReference>
<gene>
    <name evidence="3" type="ORF">C469_14366</name>
</gene>
<sequence>MKRVTHHGRDTAYRVSDRGGDGPTVCLVHGSGGSKDVWKAQARLSDRFPVVALDLSGHGDSDDIDGGDVAGDDSGGDGSDDSDDSTDGPAGTDALDAYADDVVAVAEATGATVLCGNSLGGAAALRVALARDLALDGLVLAGTGAKLAVAEPLRDALATDFDRAIDLLHEPDRLFHDAPPEYVELSRAGMRECGRAVTERDFRTCHAFDVRDRLGEIAVPSLAVVGEHDALTPVAYHDYLADRIDDCERAVIEDAAHLAMLERPTAFNAALAAFCSRISG</sequence>
<dbReference type="EMBL" id="AOJG01000040">
    <property type="protein sequence ID" value="EMA57803.1"/>
    <property type="molecule type" value="Genomic_DNA"/>
</dbReference>
<name>M0NJS2_9EURY</name>
<dbReference type="SUPFAM" id="SSF53474">
    <property type="entry name" value="alpha/beta-Hydrolases"/>
    <property type="match status" value="1"/>
</dbReference>
<keyword evidence="3" id="KW-0378">Hydrolase</keyword>
<dbReference type="STRING" id="1227482.C469_14366"/>
<feature type="region of interest" description="Disordered" evidence="1">
    <location>
        <begin position="1"/>
        <end position="23"/>
    </location>
</feature>
<dbReference type="GO" id="GO:0016787">
    <property type="term" value="F:hydrolase activity"/>
    <property type="evidence" value="ECO:0007669"/>
    <property type="project" value="UniProtKB-KW"/>
</dbReference>
<dbReference type="OrthoDB" id="312142at2157"/>
<dbReference type="PANTHER" id="PTHR43194">
    <property type="entry name" value="HYDROLASE ALPHA/BETA FOLD FAMILY"/>
    <property type="match status" value="1"/>
</dbReference>
<dbReference type="Proteomes" id="UP000011650">
    <property type="component" value="Unassembled WGS sequence"/>
</dbReference>
<proteinExistence type="predicted"/>
<evidence type="ECO:0000256" key="1">
    <source>
        <dbReference type="SAM" id="MobiDB-lite"/>
    </source>
</evidence>
<organism evidence="3 4">
    <name type="scientific">Halorubrum lipolyticum DSM 21995</name>
    <dbReference type="NCBI Taxonomy" id="1227482"/>
    <lineage>
        <taxon>Archaea</taxon>
        <taxon>Methanobacteriati</taxon>
        <taxon>Methanobacteriota</taxon>
        <taxon>Stenosarchaea group</taxon>
        <taxon>Halobacteria</taxon>
        <taxon>Halobacteriales</taxon>
        <taxon>Haloferacaceae</taxon>
        <taxon>Halorubrum</taxon>
    </lineage>
</organism>
<dbReference type="PATRIC" id="fig|1227482.3.peg.2897"/>
<accession>M0NJS2</accession>
<feature type="domain" description="AB hydrolase-1" evidence="2">
    <location>
        <begin position="27"/>
        <end position="270"/>
    </location>
</feature>
<keyword evidence="4" id="KW-1185">Reference proteome</keyword>